<dbReference type="NCBIfam" id="TIGR00229">
    <property type="entry name" value="sensory_box"/>
    <property type="match status" value="4"/>
</dbReference>
<dbReference type="CDD" id="cd00130">
    <property type="entry name" value="PAS"/>
    <property type="match status" value="5"/>
</dbReference>
<proteinExistence type="predicted"/>
<dbReference type="Gene3D" id="3.20.20.450">
    <property type="entry name" value="EAL domain"/>
    <property type="match status" value="1"/>
</dbReference>
<evidence type="ECO:0000259" key="3">
    <source>
        <dbReference type="PROSITE" id="PS50883"/>
    </source>
</evidence>
<dbReference type="SMART" id="SM00086">
    <property type="entry name" value="PAC"/>
    <property type="match status" value="3"/>
</dbReference>
<feature type="domain" description="GGDEF" evidence="4">
    <location>
        <begin position="690"/>
        <end position="823"/>
    </location>
</feature>
<feature type="domain" description="EAL" evidence="3">
    <location>
        <begin position="832"/>
        <end position="1086"/>
    </location>
</feature>
<dbReference type="Proteomes" id="UP000001572">
    <property type="component" value="Chromosome"/>
</dbReference>
<dbReference type="KEGG" id="amt:Amet_3249"/>
<dbReference type="InterPro" id="IPR013655">
    <property type="entry name" value="PAS_fold_3"/>
</dbReference>
<dbReference type="OrthoDB" id="9762141at2"/>
<feature type="domain" description="PAC" evidence="2">
    <location>
        <begin position="346"/>
        <end position="398"/>
    </location>
</feature>
<dbReference type="Pfam" id="PF13426">
    <property type="entry name" value="PAS_9"/>
    <property type="match status" value="2"/>
</dbReference>
<dbReference type="InterPro" id="IPR035919">
    <property type="entry name" value="EAL_sf"/>
</dbReference>
<dbReference type="SMART" id="SM00267">
    <property type="entry name" value="GGDEF"/>
    <property type="match status" value="1"/>
</dbReference>
<dbReference type="GO" id="GO:0035438">
    <property type="term" value="F:cyclic-di-GMP binding"/>
    <property type="evidence" value="ECO:0007669"/>
    <property type="project" value="InterPro"/>
</dbReference>
<dbReference type="SMART" id="SM00052">
    <property type="entry name" value="EAL"/>
    <property type="match status" value="1"/>
</dbReference>
<feature type="domain" description="PAS" evidence="1">
    <location>
        <begin position="426"/>
        <end position="464"/>
    </location>
</feature>
<dbReference type="InterPro" id="IPR000160">
    <property type="entry name" value="GGDEF_dom"/>
</dbReference>
<dbReference type="InterPro" id="IPR043128">
    <property type="entry name" value="Rev_trsase/Diguanyl_cyclase"/>
</dbReference>
<evidence type="ECO:0000259" key="2">
    <source>
        <dbReference type="PROSITE" id="PS50113"/>
    </source>
</evidence>
<dbReference type="RefSeq" id="WP_012064352.1">
    <property type="nucleotide sequence ID" value="NC_009633.1"/>
</dbReference>
<dbReference type="PROSITE" id="PS50112">
    <property type="entry name" value="PAS"/>
    <property type="match status" value="4"/>
</dbReference>
<organism evidence="5 6">
    <name type="scientific">Alkaliphilus metalliredigens (strain QYMF)</name>
    <dbReference type="NCBI Taxonomy" id="293826"/>
    <lineage>
        <taxon>Bacteria</taxon>
        <taxon>Bacillati</taxon>
        <taxon>Bacillota</taxon>
        <taxon>Clostridia</taxon>
        <taxon>Peptostreptococcales</taxon>
        <taxon>Natronincolaceae</taxon>
        <taxon>Alkaliphilus</taxon>
    </lineage>
</organism>
<dbReference type="PANTHER" id="PTHR44757">
    <property type="entry name" value="DIGUANYLATE CYCLASE DGCP"/>
    <property type="match status" value="1"/>
</dbReference>
<dbReference type="PROSITE" id="PS50887">
    <property type="entry name" value="GGDEF"/>
    <property type="match status" value="1"/>
</dbReference>
<dbReference type="AlphaFoldDB" id="A6TT69"/>
<dbReference type="SUPFAM" id="SSF141868">
    <property type="entry name" value="EAL domain-like"/>
    <property type="match status" value="1"/>
</dbReference>
<feature type="domain" description="PAS" evidence="1">
    <location>
        <begin position="533"/>
        <end position="603"/>
    </location>
</feature>
<dbReference type="Pfam" id="PF00563">
    <property type="entry name" value="EAL"/>
    <property type="match status" value="1"/>
</dbReference>
<dbReference type="InterPro" id="IPR000014">
    <property type="entry name" value="PAS"/>
</dbReference>
<evidence type="ECO:0000259" key="1">
    <source>
        <dbReference type="PROSITE" id="PS50112"/>
    </source>
</evidence>
<dbReference type="InterPro" id="IPR000700">
    <property type="entry name" value="PAS-assoc_C"/>
</dbReference>
<feature type="domain" description="PAS" evidence="1">
    <location>
        <begin position="161"/>
        <end position="217"/>
    </location>
</feature>
<evidence type="ECO:0000313" key="6">
    <source>
        <dbReference type="Proteomes" id="UP000001572"/>
    </source>
</evidence>
<dbReference type="eggNOG" id="COG5001">
    <property type="taxonomic scope" value="Bacteria"/>
</dbReference>
<feature type="domain" description="PAC" evidence="2">
    <location>
        <begin position="473"/>
        <end position="525"/>
    </location>
</feature>
<dbReference type="PANTHER" id="PTHR44757:SF2">
    <property type="entry name" value="BIOFILM ARCHITECTURE MAINTENANCE PROTEIN MBAA"/>
    <property type="match status" value="1"/>
</dbReference>
<feature type="domain" description="PAC" evidence="2">
    <location>
        <begin position="219"/>
        <end position="271"/>
    </location>
</feature>
<dbReference type="HOGENOM" id="CLU_000445_41_0_9"/>
<dbReference type="STRING" id="293826.Amet_3249"/>
<dbReference type="InterPro" id="IPR052155">
    <property type="entry name" value="Biofilm_reg_signaling"/>
</dbReference>
<dbReference type="PROSITE" id="PS50113">
    <property type="entry name" value="PAC"/>
    <property type="match status" value="3"/>
</dbReference>
<gene>
    <name evidence="5" type="ordered locus">Amet_3249</name>
</gene>
<name>A6TT69_ALKMQ</name>
<feature type="domain" description="PAS" evidence="1">
    <location>
        <begin position="299"/>
        <end position="344"/>
    </location>
</feature>
<dbReference type="CDD" id="cd01948">
    <property type="entry name" value="EAL"/>
    <property type="match status" value="1"/>
</dbReference>
<dbReference type="Pfam" id="PF07238">
    <property type="entry name" value="PilZ"/>
    <property type="match status" value="1"/>
</dbReference>
<dbReference type="InterPro" id="IPR035965">
    <property type="entry name" value="PAS-like_dom_sf"/>
</dbReference>
<dbReference type="InterPro" id="IPR029787">
    <property type="entry name" value="Nucleotide_cyclase"/>
</dbReference>
<dbReference type="NCBIfam" id="TIGR00254">
    <property type="entry name" value="GGDEF"/>
    <property type="match status" value="1"/>
</dbReference>
<dbReference type="PROSITE" id="PS50883">
    <property type="entry name" value="EAL"/>
    <property type="match status" value="1"/>
</dbReference>
<dbReference type="SMART" id="SM00091">
    <property type="entry name" value="PAS"/>
    <property type="match status" value="5"/>
</dbReference>
<dbReference type="InterPro" id="IPR001633">
    <property type="entry name" value="EAL_dom"/>
</dbReference>
<dbReference type="FunFam" id="3.20.20.450:FF:000001">
    <property type="entry name" value="Cyclic di-GMP phosphodiesterase yahA"/>
    <property type="match status" value="1"/>
</dbReference>
<dbReference type="Gene3D" id="2.10.70.100">
    <property type="match status" value="3"/>
</dbReference>
<dbReference type="InterPro" id="IPR001610">
    <property type="entry name" value="PAC"/>
</dbReference>
<reference evidence="6" key="1">
    <citation type="journal article" date="2016" name="Genome Announc.">
        <title>Complete genome sequence of Alkaliphilus metalliredigens strain QYMF, an alkaliphilic and metal-reducing bacterium isolated from borax-contaminated leachate ponds.</title>
        <authorList>
            <person name="Hwang C."/>
            <person name="Copeland A."/>
            <person name="Lucas S."/>
            <person name="Lapidus A."/>
            <person name="Barry K."/>
            <person name="Detter J.C."/>
            <person name="Glavina Del Rio T."/>
            <person name="Hammon N."/>
            <person name="Israni S."/>
            <person name="Dalin E."/>
            <person name="Tice H."/>
            <person name="Pitluck S."/>
            <person name="Chertkov O."/>
            <person name="Brettin T."/>
            <person name="Bruce D."/>
            <person name="Han C."/>
            <person name="Schmutz J."/>
            <person name="Larimer F."/>
            <person name="Land M.L."/>
            <person name="Hauser L."/>
            <person name="Kyrpides N."/>
            <person name="Mikhailova N."/>
            <person name="Ye Q."/>
            <person name="Zhou J."/>
            <person name="Richardson P."/>
            <person name="Fields M.W."/>
        </authorList>
    </citation>
    <scope>NUCLEOTIDE SEQUENCE [LARGE SCALE GENOMIC DNA]</scope>
    <source>
        <strain evidence="6">QYMF</strain>
    </source>
</reference>
<evidence type="ECO:0000313" key="5">
    <source>
        <dbReference type="EMBL" id="ABR49387.1"/>
    </source>
</evidence>
<dbReference type="Gene3D" id="3.30.70.270">
    <property type="match status" value="1"/>
</dbReference>
<accession>A6TT69</accession>
<protein>
    <submittedName>
        <fullName evidence="5">Diguanylate cyclase/phosphodiesterase with PAS/PAC and GAF sensor(S)</fullName>
    </submittedName>
</protein>
<dbReference type="Pfam" id="PF00990">
    <property type="entry name" value="GGDEF"/>
    <property type="match status" value="1"/>
</dbReference>
<evidence type="ECO:0000259" key="4">
    <source>
        <dbReference type="PROSITE" id="PS50887"/>
    </source>
</evidence>
<dbReference type="Gene3D" id="3.30.450.20">
    <property type="entry name" value="PAS domain"/>
    <property type="match status" value="5"/>
</dbReference>
<dbReference type="SUPFAM" id="SSF55073">
    <property type="entry name" value="Nucleotide cyclase"/>
    <property type="match status" value="1"/>
</dbReference>
<dbReference type="Pfam" id="PF08447">
    <property type="entry name" value="PAS_3"/>
    <property type="match status" value="3"/>
</dbReference>
<sequence length="1242" mass="143341">MATLGMGILEKIKGSGNLKELKQGYHQWVVDFPIASAVCDVKGLIIEANESFCHLLEDIAPNVQGKTIFEFLKPEETDVEFTYVEELHKGESITIKSDLFTQTKGIRNIEMTILPVLRKQTLIGMHIVILDLTKGMKLEKSLNQLRENVFYGQKLLSIGSWTYDFQSEELFGSQEVYDIFQRTTEEFDNKIESVYTFIHPEDQQVVRKSMEKALRGNDHDQEYRIMVPGGKEKYIHSRAEVLFDDMNRPIKMIGTIQDITGRKLIENDLKRIGKDLNHAQKVAGVGSYRYDLGNEELSWSEEVYRIFGVDPQKFTKRFENIITLIHPEDQDTVQNSTAGCLKGKAYEIEYRIIGLDGSEKCVISKGEPIFDDDQVVIGILGTIQDITENKLLKTQLEKSYKNLAEAQRLAKMGSWEMDVIRNKNTWSEEYYHIYGITNKEYDGSYEAFLNFVHPEDRELIEDILAHPPQVQPFDMEFRIIRPDGSVRHIYQVVEMTFDLEGHLTYRRGIIQDITERKALVKKMQGIQENINHIQKRFQVLIRDSSDVFEIVSPDGTIEYISPAVEKILGYQPKEMEGRNLMEFAWEIEKPKLEKMFKVALSEPNKNIKREISAETKLGKRIYVELTMNNQLEEPSIKGIVLNWRDVTERVEAQKKMNHIATHDQMTQLPNRLHFEKKIEYQCQEAKEKGTTFAVMMLDIDDFKYINDALGMGFGDQLITQAARRLKDFLGETRCICRYSGDQFGILIYNLKDIEAYKNIAMKIIDLFSSSFKIDPYEIYITMSVGVAIYPDDGQETQSLIKHGNIALFRAKEAGKNRYEMYSPKMDVKNYKAFTLKNDLRRAIKNNEFKVYYQPQVNLQTSEIIGAEALIRWEHPTWGLVSPKEFISLAEETGFIITLGNWILRQVCETYQKWLKDGLPAIKVSVNYSGIQFFQKDIVENIKNTIHEFQLDPHFLVMEITETVLMNQSQQVSADIQSLQELGIKVAIDDFGAGFSSLTYLNSFNVDILKIDRFFIKGIPLDETSNRIIEAVINLAKDLRIRLVAEGVETWDQLSYLRKLNCTVGQGFLYSRPVPQEDFEKLLAKKKCRPIRANNATFIPNEERRRYFRVNLPQLLEANMTILEIKGKKANVGNTKAVIKNIGPGGLCFISNIRLPIKRDIILQFETELLGKEVKVYGCLVWTEEISESLNEYGIEFTFDENDRVALTGILNQIQVKMKKNPGFCEGRFITRSAMSYFQSERN</sequence>
<dbReference type="CDD" id="cd01949">
    <property type="entry name" value="GGDEF"/>
    <property type="match status" value="1"/>
</dbReference>
<dbReference type="SUPFAM" id="SSF55785">
    <property type="entry name" value="PYP-like sensor domain (PAS domain)"/>
    <property type="match status" value="5"/>
</dbReference>
<keyword evidence="6" id="KW-1185">Reference proteome</keyword>
<dbReference type="InterPro" id="IPR009875">
    <property type="entry name" value="PilZ_domain"/>
</dbReference>
<dbReference type="EMBL" id="CP000724">
    <property type="protein sequence ID" value="ABR49387.1"/>
    <property type="molecule type" value="Genomic_DNA"/>
</dbReference>